<evidence type="ECO:0000256" key="7">
    <source>
        <dbReference type="RuleBase" id="RU363032"/>
    </source>
</evidence>
<dbReference type="RefSeq" id="WP_349054196.1">
    <property type="nucleotide sequence ID" value="NZ_JBBNPS010000016.1"/>
</dbReference>
<dbReference type="CDD" id="cd06261">
    <property type="entry name" value="TM_PBP2"/>
    <property type="match status" value="1"/>
</dbReference>
<evidence type="ECO:0000256" key="3">
    <source>
        <dbReference type="ARBA" id="ARBA00022475"/>
    </source>
</evidence>
<dbReference type="Gene3D" id="1.10.3720.10">
    <property type="entry name" value="MetI-like"/>
    <property type="match status" value="1"/>
</dbReference>
<keyword evidence="3" id="KW-1003">Cell membrane</keyword>
<dbReference type="PROSITE" id="PS50928">
    <property type="entry name" value="ABC_TM1"/>
    <property type="match status" value="1"/>
</dbReference>
<keyword evidence="6 7" id="KW-0472">Membrane</keyword>
<dbReference type="InterPro" id="IPR035906">
    <property type="entry name" value="MetI-like_sf"/>
</dbReference>
<accession>A0ABV1J6T8</accession>
<keyword evidence="5 7" id="KW-1133">Transmembrane helix</keyword>
<keyword evidence="2 7" id="KW-0813">Transport</keyword>
<dbReference type="Proteomes" id="UP001481872">
    <property type="component" value="Unassembled WGS sequence"/>
</dbReference>
<reference evidence="9 10" key="1">
    <citation type="submission" date="2024-04" db="EMBL/GenBank/DDBJ databases">
        <title>Human intestinal bacterial collection.</title>
        <authorList>
            <person name="Pauvert C."/>
            <person name="Hitch T.C.A."/>
            <person name="Clavel T."/>
        </authorList>
    </citation>
    <scope>NUCLEOTIDE SEQUENCE [LARGE SCALE GENOMIC DNA]</scope>
    <source>
        <strain evidence="9 10">CLA-SR-H026</strain>
    </source>
</reference>
<feature type="transmembrane region" description="Helical" evidence="7">
    <location>
        <begin position="188"/>
        <end position="209"/>
    </location>
</feature>
<dbReference type="EMBL" id="JBBNPS010000016">
    <property type="protein sequence ID" value="MEQ3353908.1"/>
    <property type="molecule type" value="Genomic_DNA"/>
</dbReference>
<evidence type="ECO:0000256" key="2">
    <source>
        <dbReference type="ARBA" id="ARBA00022448"/>
    </source>
</evidence>
<feature type="transmembrane region" description="Helical" evidence="7">
    <location>
        <begin position="221"/>
        <end position="242"/>
    </location>
</feature>
<gene>
    <name evidence="9" type="ORF">AAA081_06340</name>
</gene>
<dbReference type="InterPro" id="IPR000515">
    <property type="entry name" value="MetI-like"/>
</dbReference>
<dbReference type="PANTHER" id="PTHR30151:SF20">
    <property type="entry name" value="ABC TRANSPORTER PERMEASE PROTEIN HI_0355-RELATED"/>
    <property type="match status" value="1"/>
</dbReference>
<organism evidence="9 10">
    <name type="scientific">Aedoeadaptatus acetigenes</name>
    <dbReference type="NCBI Taxonomy" id="2981723"/>
    <lineage>
        <taxon>Bacteria</taxon>
        <taxon>Bacillati</taxon>
        <taxon>Bacillota</taxon>
        <taxon>Tissierellia</taxon>
        <taxon>Tissierellales</taxon>
        <taxon>Peptoniphilaceae</taxon>
        <taxon>Aedoeadaptatus</taxon>
    </lineage>
</organism>
<evidence type="ECO:0000256" key="6">
    <source>
        <dbReference type="ARBA" id="ARBA00023136"/>
    </source>
</evidence>
<protein>
    <submittedName>
        <fullName evidence="9">ABC transporter permease</fullName>
    </submittedName>
</protein>
<feature type="transmembrane region" description="Helical" evidence="7">
    <location>
        <begin position="125"/>
        <end position="144"/>
    </location>
</feature>
<dbReference type="SUPFAM" id="SSF161098">
    <property type="entry name" value="MetI-like"/>
    <property type="match status" value="1"/>
</dbReference>
<keyword evidence="10" id="KW-1185">Reference proteome</keyword>
<evidence type="ECO:0000256" key="5">
    <source>
        <dbReference type="ARBA" id="ARBA00022989"/>
    </source>
</evidence>
<evidence type="ECO:0000313" key="9">
    <source>
        <dbReference type="EMBL" id="MEQ3353908.1"/>
    </source>
</evidence>
<comment type="caution">
    <text evidence="9">The sequence shown here is derived from an EMBL/GenBank/DDBJ whole genome shotgun (WGS) entry which is preliminary data.</text>
</comment>
<evidence type="ECO:0000256" key="4">
    <source>
        <dbReference type="ARBA" id="ARBA00022692"/>
    </source>
</evidence>
<evidence type="ECO:0000313" key="10">
    <source>
        <dbReference type="Proteomes" id="UP001481872"/>
    </source>
</evidence>
<evidence type="ECO:0000256" key="1">
    <source>
        <dbReference type="ARBA" id="ARBA00004651"/>
    </source>
</evidence>
<feature type="domain" description="ABC transmembrane type-1" evidence="8">
    <location>
        <begin position="59"/>
        <end position="243"/>
    </location>
</feature>
<dbReference type="PANTHER" id="PTHR30151">
    <property type="entry name" value="ALKANE SULFONATE ABC TRANSPORTER-RELATED, MEMBRANE SUBUNIT"/>
    <property type="match status" value="1"/>
</dbReference>
<comment type="similarity">
    <text evidence="7">Belongs to the binding-protein-dependent transport system permease family.</text>
</comment>
<proteinExistence type="inferred from homology"/>
<feature type="transmembrane region" description="Helical" evidence="7">
    <location>
        <begin position="95"/>
        <end position="119"/>
    </location>
</feature>
<feature type="transmembrane region" description="Helical" evidence="7">
    <location>
        <begin position="63"/>
        <end position="83"/>
    </location>
</feature>
<sequence>MKKSTNISKLFRGSILIVALLVLWQFLSTSGLLPAYLLPSPVQVIKAFVQDFPLLVVHSKVTLLEAAMGLFFGIVSGFLCAFLMDRSAFLKDALYPLLVLTQTVPTVAIAPLLVLWMGYGMTPKVVLIVIVTFFPMAVNLYEGFASADVDEMRLLRAMGAGKREIFSYVKLPNALDGFFSALKISASYSVVGAVIAEWLGGFQGLGVYMTRVKNAYSYDRMFAVIFLISFLSLILMGLVNLFQREAMPWKQLNR</sequence>
<name>A0ABV1J6T8_9FIRM</name>
<comment type="subcellular location">
    <subcellularLocation>
        <location evidence="1 7">Cell membrane</location>
        <topology evidence="1 7">Multi-pass membrane protein</topology>
    </subcellularLocation>
</comment>
<evidence type="ECO:0000259" key="8">
    <source>
        <dbReference type="PROSITE" id="PS50928"/>
    </source>
</evidence>
<keyword evidence="4 7" id="KW-0812">Transmembrane</keyword>
<dbReference type="Pfam" id="PF00528">
    <property type="entry name" value="BPD_transp_1"/>
    <property type="match status" value="1"/>
</dbReference>